<protein>
    <recommendedName>
        <fullName evidence="2">Putative 4-hydroxy-4-methyl-2-oxoglutarate aldolase</fullName>
    </recommendedName>
    <alternativeName>
        <fullName evidence="3">Regulator of ribonuclease activity homolog</fullName>
    </alternativeName>
    <alternativeName>
        <fullName evidence="4">RraA-like protein</fullName>
    </alternativeName>
</protein>
<dbReference type="InterPro" id="IPR036704">
    <property type="entry name" value="RraA/RraA-like_sf"/>
</dbReference>
<accession>A0ABU2HVF5</accession>
<dbReference type="InterPro" id="IPR005493">
    <property type="entry name" value="RraA/RraA-like"/>
</dbReference>
<evidence type="ECO:0000256" key="2">
    <source>
        <dbReference type="ARBA" id="ARBA00016549"/>
    </source>
</evidence>
<evidence type="ECO:0000313" key="5">
    <source>
        <dbReference type="EMBL" id="MDS9469038.1"/>
    </source>
</evidence>
<evidence type="ECO:0000313" key="6">
    <source>
        <dbReference type="Proteomes" id="UP001269144"/>
    </source>
</evidence>
<comment type="caution">
    <text evidence="5">The sequence shown here is derived from an EMBL/GenBank/DDBJ whole genome shotgun (WGS) entry which is preliminary data.</text>
</comment>
<sequence>MSVTINTPQTDPIDPELLARWRRIPVPVIVDLASECQIDIALRPLLPPGRQPSLFGRVVTARCSPPDFGSVLHAIATIREGDVLVIDAGGEPGWAMIGDVLGGHLHRLGVAGIVCDGAVRDTGALAGMAGLSVYSRHINPRGPVGASQGEVNAAVRIGGCTIAPGDLIIGDDDGLAALRPAHLTDLIEPAETKLSLEARWISRLAADEPITRIFGLE</sequence>
<evidence type="ECO:0000256" key="4">
    <source>
        <dbReference type="ARBA" id="ARBA00030169"/>
    </source>
</evidence>
<organism evidence="5 6">
    <name type="scientific">Paracoccus aurantius</name>
    <dbReference type="NCBI Taxonomy" id="3073814"/>
    <lineage>
        <taxon>Bacteria</taxon>
        <taxon>Pseudomonadati</taxon>
        <taxon>Pseudomonadota</taxon>
        <taxon>Alphaproteobacteria</taxon>
        <taxon>Rhodobacterales</taxon>
        <taxon>Paracoccaceae</taxon>
        <taxon>Paracoccus</taxon>
    </lineage>
</organism>
<proteinExistence type="predicted"/>
<keyword evidence="6" id="KW-1185">Reference proteome</keyword>
<evidence type="ECO:0000256" key="1">
    <source>
        <dbReference type="ARBA" id="ARBA00001968"/>
    </source>
</evidence>
<dbReference type="Proteomes" id="UP001269144">
    <property type="component" value="Unassembled WGS sequence"/>
</dbReference>
<dbReference type="Gene3D" id="3.50.30.40">
    <property type="entry name" value="Ribonuclease E inhibitor RraA/RraA-like"/>
    <property type="match status" value="1"/>
</dbReference>
<comment type="cofactor">
    <cofactor evidence="1">
        <name>a divalent metal cation</name>
        <dbReference type="ChEBI" id="CHEBI:60240"/>
    </cofactor>
</comment>
<dbReference type="SUPFAM" id="SSF89562">
    <property type="entry name" value="RraA-like"/>
    <property type="match status" value="1"/>
</dbReference>
<dbReference type="CDD" id="cd16841">
    <property type="entry name" value="RraA_family"/>
    <property type="match status" value="1"/>
</dbReference>
<gene>
    <name evidence="5" type="ORF">RGQ15_15840</name>
</gene>
<evidence type="ECO:0000256" key="3">
    <source>
        <dbReference type="ARBA" id="ARBA00029596"/>
    </source>
</evidence>
<dbReference type="PANTHER" id="PTHR33254">
    <property type="entry name" value="4-HYDROXY-4-METHYL-2-OXOGLUTARATE ALDOLASE 3-RELATED"/>
    <property type="match status" value="1"/>
</dbReference>
<name>A0ABU2HVF5_9RHOB</name>
<dbReference type="EMBL" id="JAVQLW010000002">
    <property type="protein sequence ID" value="MDS9469038.1"/>
    <property type="molecule type" value="Genomic_DNA"/>
</dbReference>
<reference evidence="6" key="1">
    <citation type="submission" date="2023-07" db="EMBL/GenBank/DDBJ databases">
        <title>Paracoccus sp. MBLB3053 whole genome sequence.</title>
        <authorList>
            <person name="Hwang C.Y."/>
            <person name="Cho E.-S."/>
            <person name="Seo M.-J."/>
        </authorList>
    </citation>
    <scope>NUCLEOTIDE SEQUENCE [LARGE SCALE GENOMIC DNA]</scope>
    <source>
        <strain evidence="6">MBLB3053</strain>
    </source>
</reference>
<dbReference type="PANTHER" id="PTHR33254:SF4">
    <property type="entry name" value="4-HYDROXY-4-METHYL-2-OXOGLUTARATE ALDOLASE 3-RELATED"/>
    <property type="match status" value="1"/>
</dbReference>
<dbReference type="RefSeq" id="WP_311161545.1">
    <property type="nucleotide sequence ID" value="NZ_JAVQLW010000002.1"/>
</dbReference>
<dbReference type="Pfam" id="PF03737">
    <property type="entry name" value="RraA-like"/>
    <property type="match status" value="1"/>
</dbReference>